<dbReference type="InterPro" id="IPR017853">
    <property type="entry name" value="GH"/>
</dbReference>
<evidence type="ECO:0000313" key="13">
    <source>
        <dbReference type="EMBL" id="KAG2428528.1"/>
    </source>
</evidence>
<sequence length="1064" mass="116405">MSQHPGISVTLHFSVAYPTQWGQSILLAGSGALLGGLEWSKARQLSCTNEKDLIVWEATIVLPWKPSYTYKYALARAKEDDTSGPSVHGNWIIEKEDAAGERTVWLPEGLQGGELVEVVDCWVEKSHPAALMASAAFTKVLFSHKSLVRTGGLPPEARCSPAPGETVVRLQVADFQLEDGEAVLVTGGIPQLGNWQPDQMCRLTETHTPFWEAELRVPYSCFPFTYKYAIQTAEGLVLEVGEPRLACLPASASVGAPTVMVRHDGYFRRDRHWRGAGVAVPVFSLRSQHSVGVGEFLDLMPLVDVADKCGMRLIQVLPVNDTCVYGTWYDSYPYSTLSVHALHPQYLALRDLLAEEGQELPHDLAAELHKARRELDKPAVDYEATMAFKSAFVKKVYDRYGQGTLTSQAFGAWFADNAHWLRPYAAFCFLRDIFQTAEHWRWGALSSGSDEVVDRLTRPGGEFYPRMQLTYYTQFHLHRQLLRASQYAAAKRVVLKGDLPIGVDKRSVDTWRAPHLFRMDKSTGAPPDAFSPTGQNWGFPTYDWAAMASDGFAWWRSRLAHLAQYFTAYRIDHVLGFFRIWEVPGDCVTGLLGYFRPSRPLTKSELEQRGVWDTERLVKPLITEAALKQLFGERWEVVAATYMLEDGPGKYKLRPAYASECAIAAIPIRPDSPAWLVREVEDTRAGLMRLRQNVVLLADPEDLEAFHPRFGLMATSSYASLPAPWRATLRHMHDDYFYRRQEDVWRTSAMSKLPALQAATDMLVCGEDLGFVPACVPPVMKELGLLGLRIQRMATERDKEFNNPAAYPYLTVASPSCHDVTPLRAWFESDPERAERFYYHQLGGCGPPPPSCGPNVVRAVLQQHINCPSMITIFPIQDLMALSADYAAQRPSAEEVINDPTVAKHYWRFRIHTPLEALLADSDWLATIAEMLVLGERASPLVLMAMSLGGLGIMDGVAGAPGGGVAGPMAGAGGGVPLAAAGLVGAELGAGVAAMPPPAAYLPHYTAPAPGVVPGSQQSGGQGGAAYTAVAAAGGGGGGGGPAAPDANGRAPPPMAPQSPVPVQ</sequence>
<comment type="similarity">
    <text evidence="3">Belongs to the disproportionating enzyme family.</text>
</comment>
<comment type="caution">
    <text evidence="13">The sequence shown here is derived from an EMBL/GenBank/DDBJ whole genome shotgun (WGS) entry which is preliminary data.</text>
</comment>
<evidence type="ECO:0000256" key="4">
    <source>
        <dbReference type="ARBA" id="ARBA00012560"/>
    </source>
</evidence>
<dbReference type="SUPFAM" id="SSF49452">
    <property type="entry name" value="Starch-binding domain-like"/>
    <property type="match status" value="2"/>
</dbReference>
<dbReference type="Pfam" id="PF02446">
    <property type="entry name" value="Glyco_hydro_77"/>
    <property type="match status" value="1"/>
</dbReference>
<dbReference type="InterPro" id="IPR002044">
    <property type="entry name" value="CBM20"/>
</dbReference>
<dbReference type="Pfam" id="PF00686">
    <property type="entry name" value="CBM_20"/>
    <property type="match status" value="2"/>
</dbReference>
<proteinExistence type="inferred from homology"/>
<organism evidence="13 14">
    <name type="scientific">Chlamydomonas schloesseri</name>
    <dbReference type="NCBI Taxonomy" id="2026947"/>
    <lineage>
        <taxon>Eukaryota</taxon>
        <taxon>Viridiplantae</taxon>
        <taxon>Chlorophyta</taxon>
        <taxon>core chlorophytes</taxon>
        <taxon>Chlorophyceae</taxon>
        <taxon>CS clade</taxon>
        <taxon>Chlamydomonadales</taxon>
        <taxon>Chlamydomonadaceae</taxon>
        <taxon>Chlamydomonas</taxon>
    </lineage>
</organism>
<dbReference type="SMART" id="SM01065">
    <property type="entry name" value="CBM_2"/>
    <property type="match status" value="2"/>
</dbReference>
<name>A0A835SK01_9CHLO</name>
<dbReference type="GO" id="GO:0005975">
    <property type="term" value="P:carbohydrate metabolic process"/>
    <property type="evidence" value="ECO:0007669"/>
    <property type="project" value="InterPro"/>
</dbReference>
<dbReference type="Gene3D" id="3.20.20.80">
    <property type="entry name" value="Glycosidases"/>
    <property type="match status" value="2"/>
</dbReference>
<evidence type="ECO:0000256" key="11">
    <source>
        <dbReference type="SAM" id="MobiDB-lite"/>
    </source>
</evidence>
<dbReference type="Gene3D" id="2.60.40.10">
    <property type="entry name" value="Immunoglobulins"/>
    <property type="match status" value="2"/>
</dbReference>
<evidence type="ECO:0000256" key="3">
    <source>
        <dbReference type="ARBA" id="ARBA00005684"/>
    </source>
</evidence>
<dbReference type="InterPro" id="IPR013783">
    <property type="entry name" value="Ig-like_fold"/>
</dbReference>
<evidence type="ECO:0000259" key="12">
    <source>
        <dbReference type="PROSITE" id="PS51166"/>
    </source>
</evidence>
<comment type="subcellular location">
    <subcellularLocation>
        <location evidence="2">Cytoplasm</location>
    </subcellularLocation>
</comment>
<keyword evidence="6" id="KW-0328">Glycosyltransferase</keyword>
<dbReference type="GO" id="GO:0004134">
    <property type="term" value="F:4-alpha-glucanotransferase activity"/>
    <property type="evidence" value="ECO:0007669"/>
    <property type="project" value="UniProtKB-EC"/>
</dbReference>
<evidence type="ECO:0000256" key="2">
    <source>
        <dbReference type="ARBA" id="ARBA00004496"/>
    </source>
</evidence>
<dbReference type="InterPro" id="IPR013784">
    <property type="entry name" value="Carb-bd-like_fold"/>
</dbReference>
<keyword evidence="5" id="KW-0963">Cytoplasm</keyword>
<keyword evidence="8" id="KW-0119">Carbohydrate metabolism</keyword>
<dbReference type="AlphaFoldDB" id="A0A835SK01"/>
<dbReference type="EMBL" id="JAEHOD010000092">
    <property type="protein sequence ID" value="KAG2428528.1"/>
    <property type="molecule type" value="Genomic_DNA"/>
</dbReference>
<evidence type="ECO:0000256" key="5">
    <source>
        <dbReference type="ARBA" id="ARBA00022490"/>
    </source>
</evidence>
<dbReference type="PANTHER" id="PTHR32518">
    <property type="match status" value="1"/>
</dbReference>
<dbReference type="GO" id="GO:2001070">
    <property type="term" value="F:starch binding"/>
    <property type="evidence" value="ECO:0007669"/>
    <property type="project" value="InterPro"/>
</dbReference>
<feature type="region of interest" description="Disordered" evidence="11">
    <location>
        <begin position="1035"/>
        <end position="1064"/>
    </location>
</feature>
<evidence type="ECO:0000313" key="14">
    <source>
        <dbReference type="Proteomes" id="UP000613740"/>
    </source>
</evidence>
<feature type="domain" description="CBM20" evidence="12">
    <location>
        <begin position="3"/>
        <end position="124"/>
    </location>
</feature>
<evidence type="ECO:0000256" key="9">
    <source>
        <dbReference type="ARBA" id="ARBA00031423"/>
    </source>
</evidence>
<evidence type="ECO:0000256" key="8">
    <source>
        <dbReference type="ARBA" id="ARBA00023277"/>
    </source>
</evidence>
<dbReference type="PROSITE" id="PS51166">
    <property type="entry name" value="CBM20"/>
    <property type="match status" value="2"/>
</dbReference>
<protein>
    <recommendedName>
        <fullName evidence="4">4-alpha-glucanotransferase</fullName>
        <ecNumber evidence="4">2.4.1.25</ecNumber>
    </recommendedName>
    <alternativeName>
        <fullName evidence="9">Amylomaltase</fullName>
    </alternativeName>
    <alternativeName>
        <fullName evidence="10">Disproportionating enzyme</fullName>
    </alternativeName>
</protein>
<keyword evidence="7" id="KW-0808">Transferase</keyword>
<dbReference type="PANTHER" id="PTHR32518:SF3">
    <property type="entry name" value="4-ALPHA-GLUCANOTRANSFERASE"/>
    <property type="match status" value="1"/>
</dbReference>
<dbReference type="EC" id="2.4.1.25" evidence="4"/>
<dbReference type="GO" id="GO:0005737">
    <property type="term" value="C:cytoplasm"/>
    <property type="evidence" value="ECO:0007669"/>
    <property type="project" value="UniProtKB-SubCell"/>
</dbReference>
<feature type="compositionally biased region" description="Pro residues" evidence="11">
    <location>
        <begin position="1051"/>
        <end position="1064"/>
    </location>
</feature>
<accession>A0A835SK01</accession>
<dbReference type="Proteomes" id="UP000613740">
    <property type="component" value="Unassembled WGS sequence"/>
</dbReference>
<evidence type="ECO:0000256" key="7">
    <source>
        <dbReference type="ARBA" id="ARBA00022679"/>
    </source>
</evidence>
<dbReference type="OrthoDB" id="6123450at2759"/>
<keyword evidence="14" id="KW-1185">Reference proteome</keyword>
<gene>
    <name evidence="13" type="ORF">HYH02_014332</name>
</gene>
<feature type="domain" description="CBM20" evidence="12">
    <location>
        <begin position="160"/>
        <end position="275"/>
    </location>
</feature>
<reference evidence="13" key="1">
    <citation type="journal article" date="2020" name="bioRxiv">
        <title>Comparative genomics of Chlamydomonas.</title>
        <authorList>
            <person name="Craig R.J."/>
            <person name="Hasan A.R."/>
            <person name="Ness R.W."/>
            <person name="Keightley P.D."/>
        </authorList>
    </citation>
    <scope>NUCLEOTIDE SEQUENCE</scope>
    <source>
        <strain evidence="13">CCAP 11/173</strain>
    </source>
</reference>
<evidence type="ECO:0000256" key="6">
    <source>
        <dbReference type="ARBA" id="ARBA00022676"/>
    </source>
</evidence>
<comment type="catalytic activity">
    <reaction evidence="1">
        <text>Transfers a segment of a (1-&gt;4)-alpha-D-glucan to a new position in an acceptor, which may be glucose or a (1-&gt;4)-alpha-D-glucan.</text>
        <dbReference type="EC" id="2.4.1.25"/>
    </reaction>
</comment>
<dbReference type="InterPro" id="IPR003385">
    <property type="entry name" value="Glyco_hydro_77"/>
</dbReference>
<evidence type="ECO:0000256" key="1">
    <source>
        <dbReference type="ARBA" id="ARBA00000439"/>
    </source>
</evidence>
<evidence type="ECO:0000256" key="10">
    <source>
        <dbReference type="ARBA" id="ARBA00031501"/>
    </source>
</evidence>
<dbReference type="SUPFAM" id="SSF51445">
    <property type="entry name" value="(Trans)glycosidases"/>
    <property type="match status" value="1"/>
</dbReference>